<dbReference type="InterPro" id="IPR036056">
    <property type="entry name" value="Fibrinogen-like_C"/>
</dbReference>
<organism evidence="4 5">
    <name type="scientific">Bactrocera dorsalis</name>
    <name type="common">Oriental fruit fly</name>
    <name type="synonym">Dacus dorsalis</name>
    <dbReference type="NCBI Taxonomy" id="27457"/>
    <lineage>
        <taxon>Eukaryota</taxon>
        <taxon>Metazoa</taxon>
        <taxon>Ecdysozoa</taxon>
        <taxon>Arthropoda</taxon>
        <taxon>Hexapoda</taxon>
        <taxon>Insecta</taxon>
        <taxon>Pterygota</taxon>
        <taxon>Neoptera</taxon>
        <taxon>Endopterygota</taxon>
        <taxon>Diptera</taxon>
        <taxon>Brachycera</taxon>
        <taxon>Muscomorpha</taxon>
        <taxon>Tephritoidea</taxon>
        <taxon>Tephritidae</taxon>
        <taxon>Bactrocera</taxon>
        <taxon>Bactrocera</taxon>
    </lineage>
</organism>
<gene>
    <name evidence="5" type="primary">LOC125775766</name>
</gene>
<dbReference type="GeneID" id="125775766"/>
<feature type="domain" description="Fibrinogen C-terminal" evidence="3">
    <location>
        <begin position="262"/>
        <end position="488"/>
    </location>
</feature>
<evidence type="ECO:0000259" key="3">
    <source>
        <dbReference type="PROSITE" id="PS51406"/>
    </source>
</evidence>
<reference evidence="5" key="2">
    <citation type="submission" date="2025-08" db="UniProtKB">
        <authorList>
            <consortium name="RefSeq"/>
        </authorList>
    </citation>
    <scope>IDENTIFICATION</scope>
    <source>
        <tissue evidence="5">Adult</tissue>
    </source>
</reference>
<dbReference type="SUPFAM" id="SSF56496">
    <property type="entry name" value="Fibrinogen C-terminal domain-like"/>
    <property type="match status" value="1"/>
</dbReference>
<dbReference type="CDD" id="cd00087">
    <property type="entry name" value="FReD"/>
    <property type="match status" value="1"/>
</dbReference>
<sequence length="489" mass="56521">MSLRFQYLCTIFGHIVFALNCGVSVQINSQPVSFLTHPCDDDLLKSDVNKVELLSLKLENYNLRIQSELMAMKEQLLREVKTNLELLDSKITTKCNEESKNVISSCTEAMRQENRKYAESGIQSELMSMKEQLLREVKTNLELLDSKITTKFNEESKNVVSSCTEAMRQENRKYAESGIQSELMSMKEQLLREVKTNLELLDSKITTKFNEENKNVVSSCTEAMRQENRKYAESGILSELMAMKEQLLREIKEIKKNQESVPPATKKPASCTEAMRQENGKYAESGVYELYLPEFLHHPFNVYCLRDPDGGEPWAVIQRRQSNDTDFYRGWYEYEHGFGDLNANFFLGLDKIHALTNSRSHDLWFQLEDFENEKRVAKYDNFAIGNAQNKYELIAVGQYSGTAGDSFSYHLGQKFSTKDSDNDKDASNCAVQYTGAWWYKKCHASNLNGLYLGGEFPEDQYAKGVVWYAWRGFYYSLKYVHMAIRPKYH</sequence>
<dbReference type="Proteomes" id="UP001652620">
    <property type="component" value="Chromosome 1"/>
</dbReference>
<dbReference type="RefSeq" id="XP_049302321.1">
    <property type="nucleotide sequence ID" value="XM_049446364.1"/>
</dbReference>
<feature type="chain" id="PRO_5047080921" evidence="2">
    <location>
        <begin position="19"/>
        <end position="489"/>
    </location>
</feature>
<name>A0ABM3IZC7_BACDO</name>
<dbReference type="PANTHER" id="PTHR19143">
    <property type="entry name" value="FIBRINOGEN/TENASCIN/ANGIOPOEITIN"/>
    <property type="match status" value="1"/>
</dbReference>
<proteinExistence type="predicted"/>
<dbReference type="Gene3D" id="3.90.215.10">
    <property type="entry name" value="Gamma Fibrinogen, chain A, domain 1"/>
    <property type="match status" value="1"/>
</dbReference>
<dbReference type="PROSITE" id="PS51406">
    <property type="entry name" value="FIBRINOGEN_C_2"/>
    <property type="match status" value="1"/>
</dbReference>
<evidence type="ECO:0000313" key="4">
    <source>
        <dbReference type="Proteomes" id="UP001652620"/>
    </source>
</evidence>
<keyword evidence="1" id="KW-1015">Disulfide bond</keyword>
<evidence type="ECO:0000256" key="1">
    <source>
        <dbReference type="ARBA" id="ARBA00023157"/>
    </source>
</evidence>
<keyword evidence="4" id="KW-1185">Reference proteome</keyword>
<dbReference type="InterPro" id="IPR014716">
    <property type="entry name" value="Fibrinogen_a/b/g_C_1"/>
</dbReference>
<dbReference type="InterPro" id="IPR020837">
    <property type="entry name" value="Fibrinogen_CS"/>
</dbReference>
<dbReference type="SMART" id="SM00186">
    <property type="entry name" value="FBG"/>
    <property type="match status" value="1"/>
</dbReference>
<feature type="signal peptide" evidence="2">
    <location>
        <begin position="1"/>
        <end position="18"/>
    </location>
</feature>
<accession>A0ABM3IZC7</accession>
<protein>
    <submittedName>
        <fullName evidence="5">Techylectin-5A-like isoform X3</fullName>
    </submittedName>
</protein>
<keyword evidence="2" id="KW-0732">Signal</keyword>
<dbReference type="InterPro" id="IPR002181">
    <property type="entry name" value="Fibrinogen_a/b/g_C_dom"/>
</dbReference>
<evidence type="ECO:0000256" key="2">
    <source>
        <dbReference type="SAM" id="SignalP"/>
    </source>
</evidence>
<dbReference type="PROSITE" id="PS00514">
    <property type="entry name" value="FIBRINOGEN_C_1"/>
    <property type="match status" value="1"/>
</dbReference>
<evidence type="ECO:0000313" key="5">
    <source>
        <dbReference type="RefSeq" id="XP_049302321.1"/>
    </source>
</evidence>
<dbReference type="Pfam" id="PF00147">
    <property type="entry name" value="Fibrinogen_C"/>
    <property type="match status" value="1"/>
</dbReference>
<dbReference type="InterPro" id="IPR050373">
    <property type="entry name" value="Fibrinogen_C-term_domain"/>
</dbReference>
<reference evidence="4" key="1">
    <citation type="submission" date="2025-05" db="UniProtKB">
        <authorList>
            <consortium name="RefSeq"/>
        </authorList>
    </citation>
    <scope>NUCLEOTIDE SEQUENCE [LARGE SCALE GENOMIC DNA]</scope>
</reference>